<name>A0A2P9AQ01_9HYPH</name>
<reference evidence="2" key="1">
    <citation type="submission" date="2016-12" db="EMBL/GenBank/DDBJ databases">
        <authorList>
            <person name="Brunel B."/>
        </authorList>
    </citation>
    <scope>NUCLEOTIDE SEQUENCE [LARGE SCALE GENOMIC DNA]</scope>
</reference>
<evidence type="ECO:0000313" key="1">
    <source>
        <dbReference type="EMBL" id="SJM33237.1"/>
    </source>
</evidence>
<dbReference type="Proteomes" id="UP000245698">
    <property type="component" value="Unassembled WGS sequence"/>
</dbReference>
<dbReference type="EMBL" id="FUIG01000042">
    <property type="protein sequence ID" value="SJM33237.1"/>
    <property type="molecule type" value="Genomic_DNA"/>
</dbReference>
<accession>A0A2P9AQ01</accession>
<dbReference type="AlphaFoldDB" id="A0A2P9AQ01"/>
<organism evidence="1 2">
    <name type="scientific">Mesorhizobium delmotii</name>
    <dbReference type="NCBI Taxonomy" id="1631247"/>
    <lineage>
        <taxon>Bacteria</taxon>
        <taxon>Pseudomonadati</taxon>
        <taxon>Pseudomonadota</taxon>
        <taxon>Alphaproteobacteria</taxon>
        <taxon>Hyphomicrobiales</taxon>
        <taxon>Phyllobacteriaceae</taxon>
        <taxon>Mesorhizobium</taxon>
    </lineage>
</organism>
<keyword evidence="2" id="KW-1185">Reference proteome</keyword>
<sequence>MRERGRLASKRGQQKGNPVLHPVAFYMTGSVRTQSRALKRRKLAFRLHPCFIVWAGVMRRRASGFSPHMTRWKGTARHRIECQYPVTEPDAKCRRYPSSFLAGTRRRTCRFCSTRSGRRWPGAPSR</sequence>
<gene>
    <name evidence="1" type="ORF">BQ8482_340133</name>
</gene>
<evidence type="ECO:0000313" key="2">
    <source>
        <dbReference type="Proteomes" id="UP000245698"/>
    </source>
</evidence>
<proteinExistence type="predicted"/>
<protein>
    <submittedName>
        <fullName evidence="1">Uncharacterized protein</fullName>
    </submittedName>
</protein>